<dbReference type="InterPro" id="IPR002549">
    <property type="entry name" value="AI-2E-like"/>
</dbReference>
<evidence type="ECO:0000313" key="8">
    <source>
        <dbReference type="Proteomes" id="UP000011661"/>
    </source>
</evidence>
<evidence type="ECO:0000313" key="7">
    <source>
        <dbReference type="EMBL" id="ELY47645.1"/>
    </source>
</evidence>
<feature type="transmembrane region" description="Helical" evidence="6">
    <location>
        <begin position="81"/>
        <end position="106"/>
    </location>
</feature>
<dbReference type="EMBL" id="AOHX01000026">
    <property type="protein sequence ID" value="ELY47645.1"/>
    <property type="molecule type" value="Genomic_DNA"/>
</dbReference>
<dbReference type="Proteomes" id="UP000011661">
    <property type="component" value="Unassembled WGS sequence"/>
</dbReference>
<dbReference type="eggNOG" id="arCOG02642">
    <property type="taxonomic scope" value="Archaea"/>
</dbReference>
<name>L9WDS3_9EURY</name>
<feature type="transmembrane region" description="Helical" evidence="6">
    <location>
        <begin position="29"/>
        <end position="46"/>
    </location>
</feature>
<feature type="transmembrane region" description="Helical" evidence="6">
    <location>
        <begin position="215"/>
        <end position="240"/>
    </location>
</feature>
<feature type="transmembrane region" description="Helical" evidence="6">
    <location>
        <begin position="52"/>
        <end position="69"/>
    </location>
</feature>
<dbReference type="PANTHER" id="PTHR21716">
    <property type="entry name" value="TRANSMEMBRANE PROTEIN"/>
    <property type="match status" value="1"/>
</dbReference>
<accession>L9WDS3</accession>
<dbReference type="GO" id="GO:0016020">
    <property type="term" value="C:membrane"/>
    <property type="evidence" value="ECO:0007669"/>
    <property type="project" value="UniProtKB-SubCell"/>
</dbReference>
<sequence>MTSRGDTLIEGHVWTSFIRHFVEGTTVNLSKGYLLALVLLFAYLSWQLVTPFLQFVLGAVLIAFICYPVQTRLEGYVSPTVAAFTLVLLSVVVFIVPFVLVVLAVADDATALVQELDPETLQVAEFEAWVEDETGFEVDLTATLVDSAEQIGTIVLEQTTAWFSVVTHTLIGLGLALFLLYYLLKDGDELMVWLREITPLPADVQDDLYGELDEVMWAVLAGHVLIAIIEGVIAGLGLFVTGIPNAAFWTFIMVILSLVPLIGAFLVWGPAVGYLLLTGEPILALGLAIYSAIIVGIADDYLRPIVVDRYAEINPAVIILGVLGGIYAFGIMGLFFGPVLLGALLATLDVVNDHYERLGDETGSS</sequence>
<evidence type="ECO:0000256" key="6">
    <source>
        <dbReference type="SAM" id="Phobius"/>
    </source>
</evidence>
<organism evidence="7 8">
    <name type="scientific">Natronorubrum sulfidifaciens JCM 14089</name>
    <dbReference type="NCBI Taxonomy" id="1230460"/>
    <lineage>
        <taxon>Archaea</taxon>
        <taxon>Methanobacteriati</taxon>
        <taxon>Methanobacteriota</taxon>
        <taxon>Stenosarchaea group</taxon>
        <taxon>Halobacteria</taxon>
        <taxon>Halobacteriales</taxon>
        <taxon>Natrialbaceae</taxon>
        <taxon>Natronorubrum</taxon>
    </lineage>
</organism>
<evidence type="ECO:0000256" key="4">
    <source>
        <dbReference type="ARBA" id="ARBA00022989"/>
    </source>
</evidence>
<keyword evidence="8" id="KW-1185">Reference proteome</keyword>
<keyword evidence="5 6" id="KW-0472">Membrane</keyword>
<gene>
    <name evidence="7" type="ORF">C495_05287</name>
</gene>
<dbReference type="PATRIC" id="fig|1230460.4.peg.1074"/>
<keyword evidence="3 6" id="KW-0812">Transmembrane</keyword>
<feature type="transmembrane region" description="Helical" evidence="6">
    <location>
        <begin position="275"/>
        <end position="298"/>
    </location>
</feature>
<evidence type="ECO:0000256" key="1">
    <source>
        <dbReference type="ARBA" id="ARBA00004141"/>
    </source>
</evidence>
<dbReference type="Pfam" id="PF01594">
    <property type="entry name" value="AI-2E_transport"/>
    <property type="match status" value="1"/>
</dbReference>
<keyword evidence="4 6" id="KW-1133">Transmembrane helix</keyword>
<dbReference type="AlphaFoldDB" id="L9WDS3"/>
<dbReference type="STRING" id="1230460.C495_05287"/>
<comment type="caution">
    <text evidence="7">The sequence shown here is derived from an EMBL/GenBank/DDBJ whole genome shotgun (WGS) entry which is preliminary data.</text>
</comment>
<feature type="transmembrane region" description="Helical" evidence="6">
    <location>
        <begin position="246"/>
        <end position="268"/>
    </location>
</feature>
<feature type="transmembrane region" description="Helical" evidence="6">
    <location>
        <begin position="318"/>
        <end position="348"/>
    </location>
</feature>
<proteinExistence type="inferred from homology"/>
<feature type="transmembrane region" description="Helical" evidence="6">
    <location>
        <begin position="161"/>
        <end position="184"/>
    </location>
</feature>
<evidence type="ECO:0008006" key="9">
    <source>
        <dbReference type="Google" id="ProtNLM"/>
    </source>
</evidence>
<evidence type="ECO:0000256" key="2">
    <source>
        <dbReference type="ARBA" id="ARBA00009773"/>
    </source>
</evidence>
<evidence type="ECO:0000256" key="3">
    <source>
        <dbReference type="ARBA" id="ARBA00022692"/>
    </source>
</evidence>
<reference evidence="7 8" key="1">
    <citation type="journal article" date="2014" name="PLoS Genet.">
        <title>Phylogenetically driven sequencing of extremely halophilic archaea reveals strategies for static and dynamic osmo-response.</title>
        <authorList>
            <person name="Becker E.A."/>
            <person name="Seitzer P.M."/>
            <person name="Tritt A."/>
            <person name="Larsen D."/>
            <person name="Krusor M."/>
            <person name="Yao A.I."/>
            <person name="Wu D."/>
            <person name="Madern D."/>
            <person name="Eisen J.A."/>
            <person name="Darling A.E."/>
            <person name="Facciotti M.T."/>
        </authorList>
    </citation>
    <scope>NUCLEOTIDE SEQUENCE [LARGE SCALE GENOMIC DNA]</scope>
    <source>
        <strain evidence="7 8">JCM 14089</strain>
    </source>
</reference>
<protein>
    <recommendedName>
        <fullName evidence="9">Permease</fullName>
    </recommendedName>
</protein>
<comment type="similarity">
    <text evidence="2">Belongs to the autoinducer-2 exporter (AI-2E) (TC 2.A.86) family.</text>
</comment>
<evidence type="ECO:0000256" key="5">
    <source>
        <dbReference type="ARBA" id="ARBA00023136"/>
    </source>
</evidence>
<comment type="subcellular location">
    <subcellularLocation>
        <location evidence="1">Membrane</location>
        <topology evidence="1">Multi-pass membrane protein</topology>
    </subcellularLocation>
</comment>
<dbReference type="PANTHER" id="PTHR21716:SF4">
    <property type="entry name" value="TRANSMEMBRANE PROTEIN 245"/>
    <property type="match status" value="1"/>
</dbReference>